<dbReference type="GO" id="GO:0031177">
    <property type="term" value="F:phosphopantetheine binding"/>
    <property type="evidence" value="ECO:0007669"/>
    <property type="project" value="InterPro"/>
</dbReference>
<dbReference type="InterPro" id="IPR018201">
    <property type="entry name" value="Ketoacyl_synth_AS"/>
</dbReference>
<dbReference type="Gene3D" id="3.40.50.720">
    <property type="entry name" value="NAD(P)-binding Rossmann-like Domain"/>
    <property type="match status" value="3"/>
</dbReference>
<feature type="active site" description="Proton acceptor; for dehydratase activity" evidence="8">
    <location>
        <position position="929"/>
    </location>
</feature>
<keyword evidence="5" id="KW-0521">NADP</keyword>
<dbReference type="Pfam" id="PF00550">
    <property type="entry name" value="PP-binding"/>
    <property type="match status" value="1"/>
</dbReference>
<dbReference type="InterPro" id="IPR009081">
    <property type="entry name" value="PP-bd_ACP"/>
</dbReference>
<dbReference type="GO" id="GO:0004312">
    <property type="term" value="F:fatty acid synthase activity"/>
    <property type="evidence" value="ECO:0007669"/>
    <property type="project" value="TreeGrafter"/>
</dbReference>
<dbReference type="InterPro" id="IPR020807">
    <property type="entry name" value="PKS_DH"/>
</dbReference>
<dbReference type="CDD" id="cd08955">
    <property type="entry name" value="KR_2_FAS_SDR_x"/>
    <property type="match status" value="1"/>
</dbReference>
<dbReference type="InterPro" id="IPR016035">
    <property type="entry name" value="Acyl_Trfase/lysoPLipase"/>
</dbReference>
<dbReference type="InterPro" id="IPR020843">
    <property type="entry name" value="ER"/>
</dbReference>
<feature type="region of interest" description="N-terminal hotdog fold" evidence="8">
    <location>
        <begin position="896"/>
        <end position="1016"/>
    </location>
</feature>
<dbReference type="GO" id="GO:0016491">
    <property type="term" value="F:oxidoreductase activity"/>
    <property type="evidence" value="ECO:0007669"/>
    <property type="project" value="InterPro"/>
</dbReference>
<dbReference type="Gene3D" id="3.90.180.10">
    <property type="entry name" value="Medium-chain alcohol dehydrogenases, catalytic domain"/>
    <property type="match status" value="1"/>
</dbReference>
<dbReference type="Pfam" id="PF14765">
    <property type="entry name" value="PS-DH"/>
    <property type="match status" value="1"/>
</dbReference>
<gene>
    <name evidence="12" type="primary">pks5_2</name>
    <name evidence="12" type="ORF">MBOT_33930</name>
</gene>
<dbReference type="GO" id="GO:0005886">
    <property type="term" value="C:plasma membrane"/>
    <property type="evidence" value="ECO:0007669"/>
    <property type="project" value="TreeGrafter"/>
</dbReference>
<dbReference type="CDD" id="cd05195">
    <property type="entry name" value="enoyl_red"/>
    <property type="match status" value="1"/>
</dbReference>
<dbReference type="PROSITE" id="PS52004">
    <property type="entry name" value="KS3_2"/>
    <property type="match status" value="1"/>
</dbReference>
<dbReference type="SMART" id="SM00827">
    <property type="entry name" value="PKS_AT"/>
    <property type="match status" value="1"/>
</dbReference>
<dbReference type="InterPro" id="IPR049900">
    <property type="entry name" value="PKS_mFAS_DH"/>
</dbReference>
<dbReference type="EMBL" id="BLKW01000004">
    <property type="protein sequence ID" value="GFG76028.1"/>
    <property type="molecule type" value="Genomic_DNA"/>
</dbReference>
<dbReference type="InterPro" id="IPR014043">
    <property type="entry name" value="Acyl_transferase_dom"/>
</dbReference>
<protein>
    <submittedName>
        <fullName evidence="12">Polyketide synthase</fullName>
    </submittedName>
</protein>
<evidence type="ECO:0000259" key="9">
    <source>
        <dbReference type="PROSITE" id="PS50075"/>
    </source>
</evidence>
<dbReference type="InterPro" id="IPR020841">
    <property type="entry name" value="PKS_Beta-ketoAc_synthase_dom"/>
</dbReference>
<dbReference type="Proteomes" id="UP000465361">
    <property type="component" value="Unassembled WGS sequence"/>
</dbReference>
<dbReference type="Pfam" id="PF08240">
    <property type="entry name" value="ADH_N"/>
    <property type="match status" value="1"/>
</dbReference>
<dbReference type="NCBIfam" id="NF041183">
    <property type="entry name" value="Pks2_ls1_myc"/>
    <property type="match status" value="1"/>
</dbReference>
<evidence type="ECO:0000259" key="10">
    <source>
        <dbReference type="PROSITE" id="PS52004"/>
    </source>
</evidence>
<dbReference type="SUPFAM" id="SSF51735">
    <property type="entry name" value="NAD(P)-binding Rossmann-fold domains"/>
    <property type="match status" value="3"/>
</dbReference>
<dbReference type="Pfam" id="PF13602">
    <property type="entry name" value="ADH_zinc_N_2"/>
    <property type="match status" value="1"/>
</dbReference>
<feature type="region of interest" description="C-terminal hotdog fold" evidence="8">
    <location>
        <begin position="1031"/>
        <end position="1178"/>
    </location>
</feature>
<dbReference type="InterPro" id="IPR049552">
    <property type="entry name" value="PKS_DH_N"/>
</dbReference>
<dbReference type="Pfam" id="PF02801">
    <property type="entry name" value="Ketoacyl-synt_C"/>
    <property type="match status" value="1"/>
</dbReference>
<keyword evidence="6" id="KW-0443">Lipid metabolism</keyword>
<feature type="active site" description="Proton donor; for dehydratase activity" evidence="8">
    <location>
        <position position="1095"/>
    </location>
</feature>
<reference evidence="12 13" key="1">
    <citation type="journal article" date="2019" name="Emerg. Microbes Infect.">
        <title>Comprehensive subspecies identification of 175 nontuberculous mycobacteria species based on 7547 genomic profiles.</title>
        <authorList>
            <person name="Matsumoto Y."/>
            <person name="Kinjo T."/>
            <person name="Motooka D."/>
            <person name="Nabeya D."/>
            <person name="Jung N."/>
            <person name="Uechi K."/>
            <person name="Horii T."/>
            <person name="Iida T."/>
            <person name="Fujita J."/>
            <person name="Nakamura S."/>
        </authorList>
    </citation>
    <scope>NUCLEOTIDE SEQUENCE [LARGE SCALE GENOMIC DNA]</scope>
    <source>
        <strain evidence="12 13">JCM 17322</strain>
    </source>
</reference>
<dbReference type="FunFam" id="3.30.70.250:FF:000003">
    <property type="entry name" value="Polyketide beta-ketoacyl synthase Pks3"/>
    <property type="match status" value="1"/>
</dbReference>
<dbReference type="Pfam" id="PF00698">
    <property type="entry name" value="Acyl_transf_1"/>
    <property type="match status" value="1"/>
</dbReference>
<dbReference type="FunFam" id="3.40.50.720:FF:000372">
    <property type="entry name" value="Mycocerosic acid synthase-like polyketide synthase"/>
    <property type="match status" value="1"/>
</dbReference>
<dbReference type="InterPro" id="IPR036736">
    <property type="entry name" value="ACP-like_sf"/>
</dbReference>
<dbReference type="Pfam" id="PF08659">
    <property type="entry name" value="KR"/>
    <property type="match status" value="1"/>
</dbReference>
<dbReference type="PANTHER" id="PTHR43775">
    <property type="entry name" value="FATTY ACID SYNTHASE"/>
    <property type="match status" value="1"/>
</dbReference>
<dbReference type="SUPFAM" id="SSF53901">
    <property type="entry name" value="Thiolase-like"/>
    <property type="match status" value="1"/>
</dbReference>
<keyword evidence="3" id="KW-0808">Transferase</keyword>
<dbReference type="Gene3D" id="3.40.366.10">
    <property type="entry name" value="Malonyl-Coenzyme A Acyl Carrier Protein, domain 2"/>
    <property type="match status" value="1"/>
</dbReference>
<keyword evidence="4" id="KW-0276">Fatty acid metabolism</keyword>
<dbReference type="InterPro" id="IPR001227">
    <property type="entry name" value="Ac_transferase_dom_sf"/>
</dbReference>
<dbReference type="InterPro" id="IPR013968">
    <property type="entry name" value="PKS_KR"/>
</dbReference>
<dbReference type="SMART" id="SM00825">
    <property type="entry name" value="PKS_KS"/>
    <property type="match status" value="1"/>
</dbReference>
<dbReference type="PROSITE" id="PS00606">
    <property type="entry name" value="KS3_1"/>
    <property type="match status" value="1"/>
</dbReference>
<organism evidence="12 13">
    <name type="scientific">Mycobacterium botniense</name>
    <dbReference type="NCBI Taxonomy" id="84962"/>
    <lineage>
        <taxon>Bacteria</taxon>
        <taxon>Bacillati</taxon>
        <taxon>Actinomycetota</taxon>
        <taxon>Actinomycetes</taxon>
        <taxon>Mycobacteriales</taxon>
        <taxon>Mycobacteriaceae</taxon>
        <taxon>Mycobacterium</taxon>
    </lineage>
</organism>
<dbReference type="CDD" id="cd00833">
    <property type="entry name" value="PKS"/>
    <property type="match status" value="1"/>
</dbReference>
<dbReference type="SMART" id="SM00829">
    <property type="entry name" value="PKS_ER"/>
    <property type="match status" value="1"/>
</dbReference>
<sequence length="2090" mass="221490">MGDTPVTPVAVIGMACRLPGGIDSPERLWEALVRGDDLVTEIPPDRWDADAYYDPEPGVPGRSVSRWGAFLDDIAGFDAEFFGINERDATAIDPQHRLLLETSWEAMEHAGLSPGALADSLTGVFVGLTHGDYQLVADADTLEGPYGFTGTSFSLASGRIAYTLGVHGPAVTLDTACSSGLLAVHMACRNLHDGESDLAFAGGATVMLDPRKFVSGSAQGMLSPTGRCHAFDVAADGFVSSEGCVVVLLKRLPDAVRDGDRILAVIRGTAANQDGRTVNIATPSSTAQTVVYRAALRAAGVNAASIGMVEAHGPGTPVGDPIEYASLAEVYGINGPCALGSVKTNFGHAQAASGVLGLMKAILAVQHGVVPPNLHFTRLPDDLARIDTKLFVPQEVTPWPTNGNHPRRVAVSSYGLSGTNVHAIVEQAPQAPEAGTAPTVSTEPASAAPLLFSLSSTSPEELRRTAGRLADWLHAHAEVALPDLAYTLARRRAHRPVRTAVIARDRSQLTEALRQVADGDTPYQAAAGRDDRGPVWVFSGQGSQWARMGAELLAAEPVFAATVAAAEPIIARESGFSVTEAMSAPEMVTGIERIQPTLFTMQVALAATMGSYGVRPGAVIGHSLGEAAAAVVAGALSLEDGARVICRRSRLMSRIAGAGAMASVELPAQQVLSELMARGVNDVVVAVVASPQSTVIGGATQTVRELVAAWEQRNVMAREVAVDVASHSPQVDPILDELAEVLAELQPKAPEVPYYSATLFDPREQPVCDAGYWVENLRHTVRFAAAVQAALEDGYRVFAELAPHPLLTHPIEQTARSLDMAIAALAGMRREQQLPYGLRGLLADLYSAGAAVDFSVLYPEGRLVDAPLPTWTHRPLLLARDGQDSQTHGVCSVSVHPLLGSHVRLPEEPERHAWQAEVGTAALPWLADHQIHSVAALPGAAYCEMALAAAHSVLGESSEVHDIRFEQMLLLDERTTVGVVASVVSPGVVSFTVQTSQDGEHVRRATAMLRAVEDADSPPAQDLAALLAAHPCRVDGAELRERLGKRGIGYGPAFTGLAAVYTAEGTVSTLLAEVGLPSSIRSQQAAYGVHPALLDACFQAVAAHPTVQEVSQNGLLLPLGVRRLRAYGPVRDARYCSVRVTAVNGTAEADLDVFTEHGTVVLAVRGLQMGTGVSQSADRARVLGERLLAIEWRPRELPDVDHVHAGTWLLVSTSPAAEEAATTLADALKLFGAQCTSVCWPQHGDPVSNGEPLTSRLRAGRFDGVVVLTGPNTGASDDECALRGGQYVQQLVHIARQLPDIPGEPPRLYVVTRNAQMVVAGDRPNLEHGGLRGLVRVIGTEHPHLRATQIDIDEATDAEQLARQLLSGSAEDETAWRNGQWYTARLCAAPLRPEERRTTVVNHDRDGMRLQIRTPGDLESMELAAFDRVAPGPGQIEVAVTASSVNFADVLVAFGRYPSFEGRLPQLGTDFAGVVTAVGPDVTGHQVGDHVGGLSPNGCWGTFVTCDANVAVPLPPGLADEQAAAVSTAHATAWYGLHDLARIAPGDKVLIHSATGGVGQAAIAIARAASAEIFATAGSEQRRQLLRDMGIEHVYDSRSIEFAELIRHDTGGYGVDIVLNSVTGAAQRAGIELLAFGGRFIEIGKRDIYGDTRLGLFPFRRNLAFYGVDVGLMTVSHPQKIRELLTTVYRLTADGVLPMPESTHYPLADAATAIRVMGAAQHTGKLVLDIPRAGHSRVVVPPEQTPVFRRDGAYIITGGLGGLGLFLAEKMAAAGCGRIVLSSRSQPKLQQLETIELIRAIGADVVVECGDIAEPGTAQRLVAAATATGLPLRGVLHAAAVVEDATLANITDELVERDWAPKVFGAWHLHRATAGQPLDWFCSFSSAAALVGSPGQGAYAAANSWLDAFSHWRRAQGLPATAIAWGAWAEVGRATALADASGAAITPDEGAYAFETLLRHDRGYTGYAPIGEVPWLISLAQRSPFAEAFKSAGQSRRGTSEFLAELNSLPQEEWPARLRRLISDQVSLILRRSVDPDRPLSEYGVDSLGNLELRTRIETETGIRITSTDITTVRGLAGLLCEKLAPAEAA</sequence>
<dbReference type="InterPro" id="IPR057326">
    <property type="entry name" value="KR_dom"/>
</dbReference>
<evidence type="ECO:0000256" key="3">
    <source>
        <dbReference type="ARBA" id="ARBA00022679"/>
    </source>
</evidence>
<dbReference type="InterPro" id="IPR036291">
    <property type="entry name" value="NAD(P)-bd_dom_sf"/>
</dbReference>
<dbReference type="InterPro" id="IPR016039">
    <property type="entry name" value="Thiolase-like"/>
</dbReference>
<dbReference type="PROSITE" id="PS50075">
    <property type="entry name" value="CARRIER"/>
    <property type="match status" value="1"/>
</dbReference>
<evidence type="ECO:0000256" key="7">
    <source>
        <dbReference type="ARBA" id="ARBA00023268"/>
    </source>
</evidence>
<comment type="caution">
    <text evidence="12">The sequence shown here is derived from an EMBL/GenBank/DDBJ whole genome shotgun (WGS) entry which is preliminary data.</text>
</comment>
<evidence type="ECO:0000259" key="11">
    <source>
        <dbReference type="PROSITE" id="PS52019"/>
    </source>
</evidence>
<dbReference type="FunFam" id="3.40.50.720:FF:000416">
    <property type="entry name" value="Multifunctional mycocerosic acid synthase"/>
    <property type="match status" value="1"/>
</dbReference>
<keyword evidence="7" id="KW-0511">Multifunctional enzyme</keyword>
<dbReference type="Pfam" id="PF00109">
    <property type="entry name" value="ketoacyl-synt"/>
    <property type="match status" value="1"/>
</dbReference>
<dbReference type="PANTHER" id="PTHR43775:SF37">
    <property type="entry name" value="SI:DKEY-61P9.11"/>
    <property type="match status" value="1"/>
</dbReference>
<evidence type="ECO:0000256" key="5">
    <source>
        <dbReference type="ARBA" id="ARBA00022857"/>
    </source>
</evidence>
<dbReference type="InterPro" id="IPR013154">
    <property type="entry name" value="ADH-like_N"/>
</dbReference>
<dbReference type="GO" id="GO:0004315">
    <property type="term" value="F:3-oxoacyl-[acyl-carrier-protein] synthase activity"/>
    <property type="evidence" value="ECO:0007669"/>
    <property type="project" value="InterPro"/>
</dbReference>
<dbReference type="InterPro" id="IPR050091">
    <property type="entry name" value="PKS_NRPS_Biosynth_Enz"/>
</dbReference>
<feature type="domain" description="Ketosynthase family 3 (KS3)" evidence="10">
    <location>
        <begin position="6"/>
        <end position="427"/>
    </location>
</feature>
<evidence type="ECO:0000256" key="1">
    <source>
        <dbReference type="ARBA" id="ARBA00022450"/>
    </source>
</evidence>
<keyword evidence="2" id="KW-0597">Phosphoprotein</keyword>
<keyword evidence="1" id="KW-0596">Phosphopantetheine</keyword>
<dbReference type="SMART" id="SM00822">
    <property type="entry name" value="PKS_KR"/>
    <property type="match status" value="1"/>
</dbReference>
<evidence type="ECO:0000256" key="8">
    <source>
        <dbReference type="PROSITE-ProRule" id="PRU01363"/>
    </source>
</evidence>
<dbReference type="InterPro" id="IPR049551">
    <property type="entry name" value="PKS_DH_C"/>
</dbReference>
<dbReference type="Pfam" id="PF21089">
    <property type="entry name" value="PKS_DH_N"/>
    <property type="match status" value="1"/>
</dbReference>
<dbReference type="SUPFAM" id="SSF52151">
    <property type="entry name" value="FabD/lysophospholipase-like"/>
    <property type="match status" value="1"/>
</dbReference>
<name>A0A7I9Y1S6_9MYCO</name>
<dbReference type="InterPro" id="IPR016036">
    <property type="entry name" value="Malonyl_transacylase_ACP-bd"/>
</dbReference>
<dbReference type="InterPro" id="IPR014030">
    <property type="entry name" value="Ketoacyl_synth_N"/>
</dbReference>
<feature type="domain" description="Carrier" evidence="9">
    <location>
        <begin position="2012"/>
        <end position="2090"/>
    </location>
</feature>
<dbReference type="SUPFAM" id="SSF47336">
    <property type="entry name" value="ACP-like"/>
    <property type="match status" value="1"/>
</dbReference>
<dbReference type="Gene3D" id="1.10.1200.10">
    <property type="entry name" value="ACP-like"/>
    <property type="match status" value="1"/>
</dbReference>
<dbReference type="SMART" id="SM00823">
    <property type="entry name" value="PKS_PP"/>
    <property type="match status" value="1"/>
</dbReference>
<proteinExistence type="predicted"/>
<dbReference type="GO" id="GO:0071770">
    <property type="term" value="P:DIM/DIP cell wall layer assembly"/>
    <property type="evidence" value="ECO:0007669"/>
    <property type="project" value="TreeGrafter"/>
</dbReference>
<dbReference type="InterPro" id="IPR042104">
    <property type="entry name" value="PKS_dehydratase_sf"/>
</dbReference>
<dbReference type="GO" id="GO:0006633">
    <property type="term" value="P:fatty acid biosynthetic process"/>
    <property type="evidence" value="ECO:0007669"/>
    <property type="project" value="InterPro"/>
</dbReference>
<dbReference type="FunFam" id="3.40.47.10:FF:000019">
    <property type="entry name" value="Polyketide synthase type I"/>
    <property type="match status" value="1"/>
</dbReference>
<keyword evidence="13" id="KW-1185">Reference proteome</keyword>
<dbReference type="SUPFAM" id="SSF55048">
    <property type="entry name" value="Probable ACP-binding domain of malonyl-CoA ACP transacylase"/>
    <property type="match status" value="1"/>
</dbReference>
<feature type="domain" description="PKS/mFAS DH" evidence="11">
    <location>
        <begin position="896"/>
        <end position="1178"/>
    </location>
</feature>
<evidence type="ECO:0000256" key="6">
    <source>
        <dbReference type="ARBA" id="ARBA00023098"/>
    </source>
</evidence>
<dbReference type="SUPFAM" id="SSF50129">
    <property type="entry name" value="GroES-like"/>
    <property type="match status" value="1"/>
</dbReference>
<dbReference type="InterPro" id="IPR011032">
    <property type="entry name" value="GroES-like_sf"/>
</dbReference>
<dbReference type="FunFam" id="3.40.50.720:FF:000209">
    <property type="entry name" value="Polyketide synthase Pks12"/>
    <property type="match status" value="1"/>
</dbReference>
<dbReference type="RefSeq" id="WP_163759087.1">
    <property type="nucleotide sequence ID" value="NZ_BLKW01000004.1"/>
</dbReference>
<accession>A0A7I9Y1S6</accession>
<dbReference type="Gene3D" id="3.10.129.110">
    <property type="entry name" value="Polyketide synthase dehydratase"/>
    <property type="match status" value="1"/>
</dbReference>
<dbReference type="GO" id="GO:0005737">
    <property type="term" value="C:cytoplasm"/>
    <property type="evidence" value="ECO:0007669"/>
    <property type="project" value="TreeGrafter"/>
</dbReference>
<dbReference type="Gene3D" id="3.40.47.10">
    <property type="match status" value="1"/>
</dbReference>
<evidence type="ECO:0000313" key="12">
    <source>
        <dbReference type="EMBL" id="GFG76028.1"/>
    </source>
</evidence>
<dbReference type="PROSITE" id="PS52019">
    <property type="entry name" value="PKS_MFAS_DH"/>
    <property type="match status" value="1"/>
</dbReference>
<dbReference type="InterPro" id="IPR014031">
    <property type="entry name" value="Ketoacyl_synth_C"/>
</dbReference>
<dbReference type="SMART" id="SM00826">
    <property type="entry name" value="PKS_DH"/>
    <property type="match status" value="1"/>
</dbReference>
<dbReference type="Pfam" id="PF22621">
    <property type="entry name" value="CurL-like_PKS_C"/>
    <property type="match status" value="1"/>
</dbReference>
<evidence type="ECO:0000256" key="2">
    <source>
        <dbReference type="ARBA" id="ARBA00022553"/>
    </source>
</evidence>
<dbReference type="InterPro" id="IPR020806">
    <property type="entry name" value="PKS_PP-bd"/>
</dbReference>
<evidence type="ECO:0000313" key="13">
    <source>
        <dbReference type="Proteomes" id="UP000465361"/>
    </source>
</evidence>
<dbReference type="InterPro" id="IPR053386">
    <property type="entry name" value="MBFA_synthase"/>
</dbReference>
<dbReference type="Gene3D" id="3.30.70.250">
    <property type="entry name" value="Malonyl-CoA ACP transacylase, ACP-binding"/>
    <property type="match status" value="1"/>
</dbReference>
<evidence type="ECO:0000256" key="4">
    <source>
        <dbReference type="ARBA" id="ARBA00022832"/>
    </source>
</evidence>